<dbReference type="WBParaSite" id="jg16626">
    <property type="protein sequence ID" value="jg16626"/>
    <property type="gene ID" value="jg16626"/>
</dbReference>
<sequence length="69" mass="8162">MEIEDVEPESPPVTIREANEYLKGVQRFLDRNPSATMQRMCDGMDDFLVEKRMEKLRQKNILEYFAPDP</sequence>
<name>A0A915D6W1_9BILA</name>
<reference evidence="2" key="1">
    <citation type="submission" date="2022-11" db="UniProtKB">
        <authorList>
            <consortium name="WormBaseParasite"/>
        </authorList>
    </citation>
    <scope>IDENTIFICATION</scope>
</reference>
<evidence type="ECO:0000313" key="2">
    <source>
        <dbReference type="WBParaSite" id="jg16626"/>
    </source>
</evidence>
<keyword evidence="1" id="KW-1185">Reference proteome</keyword>
<dbReference type="AlphaFoldDB" id="A0A915D6W1"/>
<dbReference type="Proteomes" id="UP000887574">
    <property type="component" value="Unplaced"/>
</dbReference>
<protein>
    <submittedName>
        <fullName evidence="2">Uncharacterized protein</fullName>
    </submittedName>
</protein>
<accession>A0A915D6W1</accession>
<organism evidence="1 2">
    <name type="scientific">Ditylenchus dipsaci</name>
    <dbReference type="NCBI Taxonomy" id="166011"/>
    <lineage>
        <taxon>Eukaryota</taxon>
        <taxon>Metazoa</taxon>
        <taxon>Ecdysozoa</taxon>
        <taxon>Nematoda</taxon>
        <taxon>Chromadorea</taxon>
        <taxon>Rhabditida</taxon>
        <taxon>Tylenchina</taxon>
        <taxon>Tylenchomorpha</taxon>
        <taxon>Sphaerularioidea</taxon>
        <taxon>Anguinidae</taxon>
        <taxon>Anguininae</taxon>
        <taxon>Ditylenchus</taxon>
    </lineage>
</organism>
<evidence type="ECO:0000313" key="1">
    <source>
        <dbReference type="Proteomes" id="UP000887574"/>
    </source>
</evidence>
<proteinExistence type="predicted"/>